<feature type="chain" id="PRO_5037089339" evidence="1">
    <location>
        <begin position="24"/>
        <end position="286"/>
    </location>
</feature>
<dbReference type="EMBL" id="BORC01000009">
    <property type="protein sequence ID" value="GIN64000.1"/>
    <property type="molecule type" value="Genomic_DNA"/>
</dbReference>
<evidence type="ECO:0000313" key="3">
    <source>
        <dbReference type="Proteomes" id="UP000682111"/>
    </source>
</evidence>
<accession>A0A919WL52</accession>
<name>A0A919WL52_9BACI</name>
<proteinExistence type="predicted"/>
<comment type="caution">
    <text evidence="2">The sequence shown here is derived from an EMBL/GenBank/DDBJ whole genome shotgun (WGS) entry which is preliminary data.</text>
</comment>
<keyword evidence="3" id="KW-1185">Reference proteome</keyword>
<dbReference type="AlphaFoldDB" id="A0A919WL52"/>
<evidence type="ECO:0000313" key="2">
    <source>
        <dbReference type="EMBL" id="GIN64000.1"/>
    </source>
</evidence>
<keyword evidence="1" id="KW-0732">Signal</keyword>
<evidence type="ECO:0000256" key="1">
    <source>
        <dbReference type="SAM" id="SignalP"/>
    </source>
</evidence>
<sequence length="286" mass="31419">MKKLFTLITTIMLITGVVFPAYASQPVDVPQQQGLSHLSKADKQTILRHLSEINIDKARNNKDLSKKKKEIINKVIANQKKYLSYADINEGNTVIILNTEESNTQVAITNDIVEVVEQVDANTFLINDEKHHFEYSFTTEESNQAALGEVEIQSSDGWIKVSSRKGPWSFISGKWVNVNAQRDFHTYSAGAFGSILATIMATGLGIPVAGGVALGIGVSSAYAYVASTNTPTNVGKSYVSEFRNGTTIFADKRIWSSDYVVYKAKDIHLGITETFYYRCVGCGGAL</sequence>
<dbReference type="RefSeq" id="WP_212934338.1">
    <property type="nucleotide sequence ID" value="NZ_BORC01000009.1"/>
</dbReference>
<reference evidence="2" key="1">
    <citation type="submission" date="2021-03" db="EMBL/GenBank/DDBJ databases">
        <title>Antimicrobial resistance genes in bacteria isolated from Japanese honey, and their potential for conferring macrolide and lincosamide resistance in the American foulbrood pathogen Paenibacillus larvae.</title>
        <authorList>
            <person name="Okamoto M."/>
            <person name="Kumagai M."/>
            <person name="Kanamori H."/>
            <person name="Takamatsu D."/>
        </authorList>
    </citation>
    <scope>NUCLEOTIDE SEQUENCE</scope>
    <source>
        <strain evidence="2">J27TS8</strain>
    </source>
</reference>
<dbReference type="Proteomes" id="UP000682111">
    <property type="component" value="Unassembled WGS sequence"/>
</dbReference>
<organism evidence="2 3">
    <name type="scientific">Robertmurraya siralis</name>
    <dbReference type="NCBI Taxonomy" id="77777"/>
    <lineage>
        <taxon>Bacteria</taxon>
        <taxon>Bacillati</taxon>
        <taxon>Bacillota</taxon>
        <taxon>Bacilli</taxon>
        <taxon>Bacillales</taxon>
        <taxon>Bacillaceae</taxon>
        <taxon>Robertmurraya</taxon>
    </lineage>
</organism>
<feature type="signal peptide" evidence="1">
    <location>
        <begin position="1"/>
        <end position="23"/>
    </location>
</feature>
<protein>
    <submittedName>
        <fullName evidence="2">Uncharacterized protein</fullName>
    </submittedName>
</protein>
<gene>
    <name evidence="2" type="ORF">J27TS8_39930</name>
</gene>